<feature type="region of interest" description="Disordered" evidence="1">
    <location>
        <begin position="501"/>
        <end position="522"/>
    </location>
</feature>
<organism evidence="2 3">
    <name type="scientific">Eragrostis curvula</name>
    <name type="common">weeping love grass</name>
    <dbReference type="NCBI Taxonomy" id="38414"/>
    <lineage>
        <taxon>Eukaryota</taxon>
        <taxon>Viridiplantae</taxon>
        <taxon>Streptophyta</taxon>
        <taxon>Embryophyta</taxon>
        <taxon>Tracheophyta</taxon>
        <taxon>Spermatophyta</taxon>
        <taxon>Magnoliopsida</taxon>
        <taxon>Liliopsida</taxon>
        <taxon>Poales</taxon>
        <taxon>Poaceae</taxon>
        <taxon>PACMAD clade</taxon>
        <taxon>Chloridoideae</taxon>
        <taxon>Eragrostideae</taxon>
        <taxon>Eragrostidinae</taxon>
        <taxon>Eragrostis</taxon>
    </lineage>
</organism>
<feature type="non-terminal residue" evidence="2">
    <location>
        <position position="1"/>
    </location>
</feature>
<comment type="caution">
    <text evidence="2">The sequence shown here is derived from an EMBL/GenBank/DDBJ whole genome shotgun (WGS) entry which is preliminary data.</text>
</comment>
<gene>
    <name evidence="2" type="ORF">EJB05_22342</name>
</gene>
<dbReference type="AlphaFoldDB" id="A0A5J9V5C7"/>
<evidence type="ECO:0000313" key="3">
    <source>
        <dbReference type="Proteomes" id="UP000324897"/>
    </source>
</evidence>
<dbReference type="EMBL" id="RWGY01000011">
    <property type="protein sequence ID" value="TVU30708.1"/>
    <property type="molecule type" value="Genomic_DNA"/>
</dbReference>
<accession>A0A5J9V5C7</accession>
<reference evidence="2 3" key="1">
    <citation type="journal article" date="2019" name="Sci. Rep.">
        <title>A high-quality genome of Eragrostis curvula grass provides insights into Poaceae evolution and supports new strategies to enhance forage quality.</title>
        <authorList>
            <person name="Carballo J."/>
            <person name="Santos B.A.C.M."/>
            <person name="Zappacosta D."/>
            <person name="Garbus I."/>
            <person name="Selva J.P."/>
            <person name="Gallo C.A."/>
            <person name="Diaz A."/>
            <person name="Albertini E."/>
            <person name="Caccamo M."/>
            <person name="Echenique V."/>
        </authorList>
    </citation>
    <scope>NUCLEOTIDE SEQUENCE [LARGE SCALE GENOMIC DNA]</scope>
    <source>
        <strain evidence="3">cv. Victoria</strain>
        <tissue evidence="2">Leaf</tissue>
    </source>
</reference>
<evidence type="ECO:0000313" key="2">
    <source>
        <dbReference type="EMBL" id="TVU30708.1"/>
    </source>
</evidence>
<protein>
    <submittedName>
        <fullName evidence="2">Uncharacterized protein</fullName>
    </submittedName>
</protein>
<name>A0A5J9V5C7_9POAL</name>
<dbReference type="Proteomes" id="UP000324897">
    <property type="component" value="Chromosome 1"/>
</dbReference>
<proteinExistence type="predicted"/>
<sequence length="540" mass="58928">MVYLGLDTLRSEYRYPEDSHSDDKAFLEPVVSGPPYFSVSLASTIEMGSSTTHIETSEIHSAPRDVEIPSPARGCLLTPSYSTIFEEPLPAIAPGSAPLAEDPVICQDASSVMPSTDLCSFSLADFGLSIDAQTGKVVDSENACQNPFAGSSDSGVGEIDIPTIVSSLKVDLQDVGPLSSFAQKLRLPKVELGLSNLDSGVLLRSLIAHQVKSITLTQACAHQSLPSEDEISKISSLEASLATADEGLRVLSSAVSRLERETAPLRSIESGHEGYISLMEKTIRRKKLLLEKEELFHKFLSSRLSDLAESKVKLSDASYVASLSFCGLFKELLHAVGAGYDNLSEDASPEDVREWLRINLKGLIGVCRDHSYDAVILMIRDLLHSFLCNGSDAIEVVAQPSFSAKVSDPGSGYGTVEARCLSQIDEFWWKRVKTSLWDRVPRGIVKELTRGGFKRGDALPQDLVDHFEELDRLTRRNALVEVPAQPVPLAVVPPGVIIISDDEGPEEPPARPSRCSGVASRTRKYGRHHVHIQECQDYER</sequence>
<dbReference type="Gramene" id="TVU30708">
    <property type="protein sequence ID" value="TVU30708"/>
    <property type="gene ID" value="EJB05_22342"/>
</dbReference>
<evidence type="ECO:0000256" key="1">
    <source>
        <dbReference type="SAM" id="MobiDB-lite"/>
    </source>
</evidence>
<keyword evidence="3" id="KW-1185">Reference proteome</keyword>